<organism evidence="8 9">
    <name type="scientific">Fistulina hepatica ATCC 64428</name>
    <dbReference type="NCBI Taxonomy" id="1128425"/>
    <lineage>
        <taxon>Eukaryota</taxon>
        <taxon>Fungi</taxon>
        <taxon>Dikarya</taxon>
        <taxon>Basidiomycota</taxon>
        <taxon>Agaricomycotina</taxon>
        <taxon>Agaricomycetes</taxon>
        <taxon>Agaricomycetidae</taxon>
        <taxon>Agaricales</taxon>
        <taxon>Fistulinaceae</taxon>
        <taxon>Fistulina</taxon>
    </lineage>
</organism>
<proteinExistence type="predicted"/>
<evidence type="ECO:0000256" key="3">
    <source>
        <dbReference type="ARBA" id="ARBA00022771"/>
    </source>
</evidence>
<evidence type="ECO:0000259" key="7">
    <source>
        <dbReference type="PROSITE" id="PS50103"/>
    </source>
</evidence>
<evidence type="ECO:0000256" key="2">
    <source>
        <dbReference type="ARBA" id="ARBA00022723"/>
    </source>
</evidence>
<protein>
    <submittedName>
        <fullName evidence="8">Uncharacterized protein</fullName>
    </submittedName>
</protein>
<dbReference type="Gene3D" id="3.30.1370.210">
    <property type="match status" value="1"/>
</dbReference>
<dbReference type="SMART" id="SM00184">
    <property type="entry name" value="RING"/>
    <property type="match status" value="1"/>
</dbReference>
<dbReference type="PANTHER" id="PTHR11224">
    <property type="entry name" value="MAKORIN-RELATED"/>
    <property type="match status" value="1"/>
</dbReference>
<dbReference type="SUPFAM" id="SSF57850">
    <property type="entry name" value="RING/U-box"/>
    <property type="match status" value="1"/>
</dbReference>
<evidence type="ECO:0000313" key="8">
    <source>
        <dbReference type="EMBL" id="KIY52789.1"/>
    </source>
</evidence>
<dbReference type="PROSITE" id="PS50089">
    <property type="entry name" value="ZF_RING_2"/>
    <property type="match status" value="1"/>
</dbReference>
<keyword evidence="1" id="KW-0808">Transferase</keyword>
<dbReference type="SUPFAM" id="SSF90229">
    <property type="entry name" value="CCCH zinc finger"/>
    <property type="match status" value="2"/>
</dbReference>
<dbReference type="PROSITE" id="PS00518">
    <property type="entry name" value="ZF_RING_1"/>
    <property type="match status" value="1"/>
</dbReference>
<dbReference type="EMBL" id="KN881630">
    <property type="protein sequence ID" value="KIY52789.1"/>
    <property type="molecule type" value="Genomic_DNA"/>
</dbReference>
<dbReference type="InterPro" id="IPR001841">
    <property type="entry name" value="Znf_RING"/>
</dbReference>
<dbReference type="OrthoDB" id="250836at2759"/>
<dbReference type="AlphaFoldDB" id="A0A0D7AM19"/>
<evidence type="ECO:0000256" key="4">
    <source>
        <dbReference type="ARBA" id="ARBA00022833"/>
    </source>
</evidence>
<dbReference type="PANTHER" id="PTHR11224:SF10">
    <property type="entry name" value="IP09428P-RELATED"/>
    <property type="match status" value="1"/>
</dbReference>
<evidence type="ECO:0000259" key="6">
    <source>
        <dbReference type="PROSITE" id="PS50089"/>
    </source>
</evidence>
<evidence type="ECO:0000313" key="9">
    <source>
        <dbReference type="Proteomes" id="UP000054144"/>
    </source>
</evidence>
<dbReference type="PROSITE" id="PS50103">
    <property type="entry name" value="ZF_C3H1"/>
    <property type="match status" value="3"/>
</dbReference>
<keyword evidence="9" id="KW-1185">Reference proteome</keyword>
<dbReference type="InterPro" id="IPR000571">
    <property type="entry name" value="Znf_CCCH"/>
</dbReference>
<dbReference type="GO" id="GO:0061630">
    <property type="term" value="F:ubiquitin protein ligase activity"/>
    <property type="evidence" value="ECO:0007669"/>
    <property type="project" value="InterPro"/>
</dbReference>
<evidence type="ECO:0000256" key="5">
    <source>
        <dbReference type="PROSITE-ProRule" id="PRU00723"/>
    </source>
</evidence>
<feature type="non-terminal residue" evidence="8">
    <location>
        <position position="222"/>
    </location>
</feature>
<dbReference type="Proteomes" id="UP000054144">
    <property type="component" value="Unassembled WGS sequence"/>
</dbReference>
<dbReference type="Pfam" id="PF00097">
    <property type="entry name" value="zf-C3HC4"/>
    <property type="match status" value="1"/>
</dbReference>
<dbReference type="Pfam" id="PF00642">
    <property type="entry name" value="zf-CCCH"/>
    <property type="match status" value="1"/>
</dbReference>
<feature type="zinc finger region" description="C3H1-type" evidence="5">
    <location>
        <begin position="182"/>
        <end position="215"/>
    </location>
</feature>
<feature type="domain" description="RING-type" evidence="6">
    <location>
        <begin position="101"/>
        <end position="152"/>
    </location>
</feature>
<keyword evidence="2 5" id="KW-0479">Metal-binding</keyword>
<dbReference type="SMART" id="SM00356">
    <property type="entry name" value="ZnF_C3H1"/>
    <property type="match status" value="3"/>
</dbReference>
<sequence length="222" mass="24290">MSDQPSSSRPVTSKARGICKYYKEPRGCFSGKNCKFLHGEPGDANAPKFTRYDEFKTCRYFANGYCKRGADCWFIHAAPAGSTAAVAAAAAADNDATDNLCSICFEVPTTFGLLSGCGHVFCVQCIRQWRNSQGKTGDMIESGNTKCCPMCRAPSKFITPSSVFIKHGDPAKGRLIASYKASMGQIPCKYFQQSRTSSRPHCPFGRGCFYQHLNADGTPYIF</sequence>
<dbReference type="InterPro" id="IPR013083">
    <property type="entry name" value="Znf_RING/FYVE/PHD"/>
</dbReference>
<dbReference type="Gene3D" id="3.30.40.10">
    <property type="entry name" value="Zinc/RING finger domain, C3HC4 (zinc finger)"/>
    <property type="match status" value="1"/>
</dbReference>
<feature type="zinc finger region" description="C3H1-type" evidence="5">
    <location>
        <begin position="13"/>
        <end position="41"/>
    </location>
</feature>
<keyword evidence="3 5" id="KW-0863">Zinc-finger</keyword>
<feature type="domain" description="C3H1-type" evidence="7">
    <location>
        <begin position="52"/>
        <end position="79"/>
    </location>
</feature>
<dbReference type="InterPro" id="IPR045072">
    <property type="entry name" value="MKRN-like"/>
</dbReference>
<dbReference type="GO" id="GO:0000209">
    <property type="term" value="P:protein polyubiquitination"/>
    <property type="evidence" value="ECO:0007669"/>
    <property type="project" value="InterPro"/>
</dbReference>
<evidence type="ECO:0000256" key="1">
    <source>
        <dbReference type="ARBA" id="ARBA00022679"/>
    </source>
</evidence>
<dbReference type="Pfam" id="PF14608">
    <property type="entry name" value="zf-CCCH_2"/>
    <property type="match status" value="2"/>
</dbReference>
<dbReference type="InterPro" id="IPR017907">
    <property type="entry name" value="Znf_RING_CS"/>
</dbReference>
<name>A0A0D7AM19_9AGAR</name>
<feature type="zinc finger region" description="C3H1-type" evidence="5">
    <location>
        <begin position="52"/>
        <end position="79"/>
    </location>
</feature>
<accession>A0A0D7AM19</accession>
<reference evidence="8 9" key="1">
    <citation type="journal article" date="2015" name="Fungal Genet. Biol.">
        <title>Evolution of novel wood decay mechanisms in Agaricales revealed by the genome sequences of Fistulina hepatica and Cylindrobasidium torrendii.</title>
        <authorList>
            <person name="Floudas D."/>
            <person name="Held B.W."/>
            <person name="Riley R."/>
            <person name="Nagy L.G."/>
            <person name="Koehler G."/>
            <person name="Ransdell A.S."/>
            <person name="Younus H."/>
            <person name="Chow J."/>
            <person name="Chiniquy J."/>
            <person name="Lipzen A."/>
            <person name="Tritt A."/>
            <person name="Sun H."/>
            <person name="Haridas S."/>
            <person name="LaButti K."/>
            <person name="Ohm R.A."/>
            <person name="Kues U."/>
            <person name="Blanchette R.A."/>
            <person name="Grigoriev I.V."/>
            <person name="Minto R.E."/>
            <person name="Hibbett D.S."/>
        </authorList>
    </citation>
    <scope>NUCLEOTIDE SEQUENCE [LARGE SCALE GENOMIC DNA]</scope>
    <source>
        <strain evidence="8 9">ATCC 64428</strain>
    </source>
</reference>
<gene>
    <name evidence="8" type="ORF">FISHEDRAFT_34713</name>
</gene>
<dbReference type="InterPro" id="IPR018957">
    <property type="entry name" value="Znf_C3HC4_RING-type"/>
</dbReference>
<feature type="domain" description="C3H1-type" evidence="7">
    <location>
        <begin position="13"/>
        <end position="41"/>
    </location>
</feature>
<keyword evidence="4 5" id="KW-0862">Zinc</keyword>
<feature type="domain" description="C3H1-type" evidence="7">
    <location>
        <begin position="182"/>
        <end position="215"/>
    </location>
</feature>
<dbReference type="InterPro" id="IPR036855">
    <property type="entry name" value="Znf_CCCH_sf"/>
</dbReference>
<dbReference type="GO" id="GO:0008270">
    <property type="term" value="F:zinc ion binding"/>
    <property type="evidence" value="ECO:0007669"/>
    <property type="project" value="UniProtKB-KW"/>
</dbReference>